<dbReference type="AlphaFoldDB" id="A0A177NBI4"/>
<dbReference type="OrthoDB" id="572632at2"/>
<feature type="region of interest" description="Disordered" evidence="1">
    <location>
        <begin position="87"/>
        <end position="113"/>
    </location>
</feature>
<evidence type="ECO:0008006" key="4">
    <source>
        <dbReference type="Google" id="ProtNLM"/>
    </source>
</evidence>
<name>A0A177NBI4_9GAMM</name>
<sequence length="430" mass="47378">MHWYRWALVALLGIATLGHAEELDKRALRDRYDELKQHYEGLKRRGFDLRVTDAQVQAIEQARQHNDLRGLAAALSELDATFQTLEQPKPTQSDAGAPSAAIQSPVATSPLSTSPVKAQRAVIRTLASNATFRQLLAYKGNPRRIDASGAAGRNIDEFSDVAAQRDAGWVLALALVEANPELFEKAARAAEFAFGKQDPSGYFHNGQGASPRTAINADTFFLQAYGQMLWILKEDNSQPAYTARLEALLPKVRQAMAWLRQNTDEMLRQDGHTANRLVFDALAFQLNGKLLDDPSLVAIGNGFLRDVVAAQRGDGVFVEKGGHDSSYQAVTLMNLQIAWSYSDDARLRQQLFDAVRLGMAWLKPRILTSGEVSAEGNTRTGLGQESFFGKVKEINYGEVAYCLYYWSVIADDAEAGRLADSVMAFALKHG</sequence>
<organism evidence="2 3">
    <name type="scientific">Methylomonas koyamae</name>
    <dbReference type="NCBI Taxonomy" id="702114"/>
    <lineage>
        <taxon>Bacteria</taxon>
        <taxon>Pseudomonadati</taxon>
        <taxon>Pseudomonadota</taxon>
        <taxon>Gammaproteobacteria</taxon>
        <taxon>Methylococcales</taxon>
        <taxon>Methylococcaceae</taxon>
        <taxon>Methylomonas</taxon>
    </lineage>
</organism>
<keyword evidence="3" id="KW-1185">Reference proteome</keyword>
<accession>A0A177NBI4</accession>
<dbReference type="EMBL" id="LUUK01000194">
    <property type="protein sequence ID" value="OAI15232.1"/>
    <property type="molecule type" value="Genomic_DNA"/>
</dbReference>
<protein>
    <recommendedName>
        <fullName evidence="4">Alginate lyase domain-containing protein</fullName>
    </recommendedName>
</protein>
<comment type="caution">
    <text evidence="2">The sequence shown here is derived from an EMBL/GenBank/DDBJ whole genome shotgun (WGS) entry which is preliminary data.</text>
</comment>
<dbReference type="RefSeq" id="WP_064030667.1">
    <property type="nucleotide sequence ID" value="NZ_LUUK01000194.1"/>
</dbReference>
<reference evidence="3" key="1">
    <citation type="submission" date="2016-03" db="EMBL/GenBank/DDBJ databases">
        <authorList>
            <person name="Heylen K."/>
            <person name="De Vos P."/>
            <person name="Vekeman B."/>
        </authorList>
    </citation>
    <scope>NUCLEOTIDE SEQUENCE [LARGE SCALE GENOMIC DNA]</scope>
    <source>
        <strain evidence="3">R-45383</strain>
    </source>
</reference>
<dbReference type="STRING" id="702114.A1355_10860"/>
<feature type="compositionally biased region" description="Polar residues" evidence="1">
    <location>
        <begin position="101"/>
        <end position="113"/>
    </location>
</feature>
<gene>
    <name evidence="2" type="ORF">A1355_10860</name>
</gene>
<evidence type="ECO:0000256" key="1">
    <source>
        <dbReference type="SAM" id="MobiDB-lite"/>
    </source>
</evidence>
<evidence type="ECO:0000313" key="2">
    <source>
        <dbReference type="EMBL" id="OAI15232.1"/>
    </source>
</evidence>
<dbReference type="Proteomes" id="UP000077628">
    <property type="component" value="Unassembled WGS sequence"/>
</dbReference>
<proteinExistence type="predicted"/>
<evidence type="ECO:0000313" key="3">
    <source>
        <dbReference type="Proteomes" id="UP000077628"/>
    </source>
</evidence>